<dbReference type="Proteomes" id="UP001431010">
    <property type="component" value="Chromosome"/>
</dbReference>
<sequence>MTCDEAEILIHALADGELDAGHAREVEAHVAACPRCASELAAIRQMQQVLAGTDLAFKAPSALRQRIEATLPPARAMAVTPLAAARPSRRALLKGFTLGSAVSALAATGLVAIVLRNDDQQRIEAEIVSAHLRSLQAGHLTDVISTDQHTVKPWFNGKLDVSPPVIDLTAQGFTLIGGRLDYVDARAIGAVVYRRRQHVINLFVAQTSGTERRTARMETIQGFNIRFWRDRGLNYWAISDLGADELTEFGERFETAIGANKEG</sequence>
<dbReference type="Gene3D" id="1.10.10.1320">
    <property type="entry name" value="Anti-sigma factor, zinc-finger domain"/>
    <property type="match status" value="1"/>
</dbReference>
<dbReference type="InterPro" id="IPR041916">
    <property type="entry name" value="Anti_sigma_zinc_sf"/>
</dbReference>
<evidence type="ECO:0000259" key="1">
    <source>
        <dbReference type="Pfam" id="PF13490"/>
    </source>
</evidence>
<reference evidence="2" key="1">
    <citation type="journal article" date="2024" name="Antonie Van Leeuwenhoek">
        <title>Bradyrhizobium ontarionense sp. nov., a novel bacterial symbiont isolated from Aeschynomene indica (Indian jointvetch), harbours photosynthesis, nitrogen fixation and nitrous oxide (N2O) reductase genes.</title>
        <authorList>
            <person name="Bromfield E.S.P."/>
            <person name="Cloutier S."/>
        </authorList>
    </citation>
    <scope>NUCLEOTIDE SEQUENCE</scope>
    <source>
        <strain evidence="2">A19</strain>
    </source>
</reference>
<name>A0ABY3RIV5_9BRAD</name>
<evidence type="ECO:0000313" key="2">
    <source>
        <dbReference type="EMBL" id="UFZ06822.1"/>
    </source>
</evidence>
<keyword evidence="3" id="KW-1185">Reference proteome</keyword>
<organism evidence="2 3">
    <name type="scientific">Bradyrhizobium ontarionense</name>
    <dbReference type="NCBI Taxonomy" id="2898149"/>
    <lineage>
        <taxon>Bacteria</taxon>
        <taxon>Pseudomonadati</taxon>
        <taxon>Pseudomonadota</taxon>
        <taxon>Alphaproteobacteria</taxon>
        <taxon>Hyphomicrobiales</taxon>
        <taxon>Nitrobacteraceae</taxon>
        <taxon>Bradyrhizobium</taxon>
    </lineage>
</organism>
<dbReference type="RefSeq" id="WP_231326279.1">
    <property type="nucleotide sequence ID" value="NZ_CP088156.1"/>
</dbReference>
<dbReference type="InterPro" id="IPR027383">
    <property type="entry name" value="Znf_put"/>
</dbReference>
<proteinExistence type="predicted"/>
<feature type="domain" description="Putative zinc-finger" evidence="1">
    <location>
        <begin position="3"/>
        <end position="37"/>
    </location>
</feature>
<accession>A0ABY3RIV5</accession>
<evidence type="ECO:0000313" key="3">
    <source>
        <dbReference type="Proteomes" id="UP001431010"/>
    </source>
</evidence>
<dbReference type="EMBL" id="CP088156">
    <property type="protein sequence ID" value="UFZ06822.1"/>
    <property type="molecule type" value="Genomic_DNA"/>
</dbReference>
<dbReference type="Pfam" id="PF13490">
    <property type="entry name" value="zf-HC2"/>
    <property type="match status" value="1"/>
</dbReference>
<gene>
    <name evidence="2" type="ORF">LQG66_11190</name>
</gene>
<protein>
    <submittedName>
        <fullName evidence="2">Anti-sigma factor</fullName>
    </submittedName>
</protein>